<evidence type="ECO:0000256" key="16">
    <source>
        <dbReference type="PIRSR" id="PIRSR016408-2"/>
    </source>
</evidence>
<comment type="catalytic activity">
    <reaction evidence="1 14">
        <text>N-acetyl-alpha-D-glucosamine 1-phosphate = N-acetyl-D-glucosamine 6-phosphate</text>
        <dbReference type="Rhea" id="RHEA:23804"/>
        <dbReference type="ChEBI" id="CHEBI:57513"/>
        <dbReference type="ChEBI" id="CHEBI:57776"/>
        <dbReference type="EC" id="5.4.2.3"/>
    </reaction>
</comment>
<dbReference type="InterPro" id="IPR005844">
    <property type="entry name" value="A-D-PHexomutase_a/b/a-I"/>
</dbReference>
<comment type="cofactor">
    <cofactor evidence="14 17">
        <name>Mg(2+)</name>
        <dbReference type="ChEBI" id="CHEBI:18420"/>
    </cofactor>
    <text evidence="14 17">Binds 1 Mg(2+) ion per subunit.</text>
</comment>
<dbReference type="GO" id="GO:0046872">
    <property type="term" value="F:metal ion binding"/>
    <property type="evidence" value="ECO:0007669"/>
    <property type="project" value="UniProtKB-KW"/>
</dbReference>
<evidence type="ECO:0000256" key="4">
    <source>
        <dbReference type="ARBA" id="ARBA00012731"/>
    </source>
</evidence>
<dbReference type="InterPro" id="IPR036900">
    <property type="entry name" value="A-D-PHexomutase_C_sf"/>
</dbReference>
<evidence type="ECO:0000256" key="11">
    <source>
        <dbReference type="ARBA" id="ARBA00031926"/>
    </source>
</evidence>
<evidence type="ECO:0000259" key="19">
    <source>
        <dbReference type="Pfam" id="PF02878"/>
    </source>
</evidence>
<dbReference type="Proteomes" id="UP000799767">
    <property type="component" value="Unassembled WGS sequence"/>
</dbReference>
<dbReference type="Pfam" id="PF21405">
    <property type="entry name" value="AMG1_II"/>
    <property type="match status" value="1"/>
</dbReference>
<dbReference type="GO" id="GO:0006048">
    <property type="term" value="P:UDP-N-acetylglucosamine biosynthetic process"/>
    <property type="evidence" value="ECO:0007669"/>
    <property type="project" value="UniProtKB-UniRule"/>
</dbReference>
<evidence type="ECO:0000256" key="14">
    <source>
        <dbReference type="PIRNR" id="PIRNR016408"/>
    </source>
</evidence>
<evidence type="ECO:0000256" key="3">
    <source>
        <dbReference type="ARBA" id="ARBA00010231"/>
    </source>
</evidence>
<dbReference type="InterPro" id="IPR005843">
    <property type="entry name" value="A-D-PHexomutase_C"/>
</dbReference>
<dbReference type="PIRSF" id="PIRSF016408">
    <property type="entry name" value="PAGM"/>
    <property type="match status" value="1"/>
</dbReference>
<dbReference type="InterPro" id="IPR016055">
    <property type="entry name" value="A-D-PHexomutase_a/b/a-I/II/III"/>
</dbReference>
<evidence type="ECO:0000256" key="1">
    <source>
        <dbReference type="ARBA" id="ARBA00000558"/>
    </source>
</evidence>
<evidence type="ECO:0000256" key="8">
    <source>
        <dbReference type="ARBA" id="ARBA00023235"/>
    </source>
</evidence>
<evidence type="ECO:0000313" key="22">
    <source>
        <dbReference type="EMBL" id="KAF2488005.1"/>
    </source>
</evidence>
<evidence type="ECO:0000256" key="17">
    <source>
        <dbReference type="PIRSR" id="PIRSR016408-3"/>
    </source>
</evidence>
<keyword evidence="9" id="KW-0119">Carbohydrate metabolism</keyword>
<comment type="function">
    <text evidence="13 14">Catalyzes the conversion of GlcNAc-6-P into GlcNAc-1-P during the synthesis of uridine diphosphate/UDP-GlcNAc, which is a biosynthetic precursor of chitin and also supplies the amino sugars for N-linked oligosaccharides of glycoproteins.</text>
</comment>
<keyword evidence="23" id="KW-1185">Reference proteome</keyword>
<evidence type="ECO:0000256" key="7">
    <source>
        <dbReference type="ARBA" id="ARBA00022842"/>
    </source>
</evidence>
<reference evidence="22" key="1">
    <citation type="journal article" date="2020" name="Stud. Mycol.">
        <title>101 Dothideomycetes genomes: a test case for predicting lifestyles and emergence of pathogens.</title>
        <authorList>
            <person name="Haridas S."/>
            <person name="Albert R."/>
            <person name="Binder M."/>
            <person name="Bloem J."/>
            <person name="Labutti K."/>
            <person name="Salamov A."/>
            <person name="Andreopoulos B."/>
            <person name="Baker S."/>
            <person name="Barry K."/>
            <person name="Bills G."/>
            <person name="Bluhm B."/>
            <person name="Cannon C."/>
            <person name="Castanera R."/>
            <person name="Culley D."/>
            <person name="Daum C."/>
            <person name="Ezra D."/>
            <person name="Gonzalez J."/>
            <person name="Henrissat B."/>
            <person name="Kuo A."/>
            <person name="Liang C."/>
            <person name="Lipzen A."/>
            <person name="Lutzoni F."/>
            <person name="Magnuson J."/>
            <person name="Mondo S."/>
            <person name="Nolan M."/>
            <person name="Ohm R."/>
            <person name="Pangilinan J."/>
            <person name="Park H.-J."/>
            <person name="Ramirez L."/>
            <person name="Alfaro M."/>
            <person name="Sun H."/>
            <person name="Tritt A."/>
            <person name="Yoshinaga Y."/>
            <person name="Zwiers L.-H."/>
            <person name="Turgeon B."/>
            <person name="Goodwin S."/>
            <person name="Spatafora J."/>
            <person name="Crous P."/>
            <person name="Grigoriev I."/>
        </authorList>
    </citation>
    <scope>NUCLEOTIDE SEQUENCE</scope>
    <source>
        <strain evidence="22">CBS 113389</strain>
    </source>
</reference>
<dbReference type="Gene3D" id="3.40.120.10">
    <property type="entry name" value="Alpha-D-Glucose-1,6-Bisphosphate, subunit A, domain 3"/>
    <property type="match status" value="2"/>
</dbReference>
<evidence type="ECO:0000256" key="2">
    <source>
        <dbReference type="ARBA" id="ARBA00004865"/>
    </source>
</evidence>
<feature type="domain" description="Phosphoacetylglucosamine mutase AMG1" evidence="20">
    <location>
        <begin position="320"/>
        <end position="459"/>
    </location>
</feature>
<evidence type="ECO:0000256" key="12">
    <source>
        <dbReference type="ARBA" id="ARBA00032065"/>
    </source>
</evidence>
<keyword evidence="10" id="KW-0961">Cell wall biogenesis/degradation</keyword>
<protein>
    <recommendedName>
        <fullName evidence="4 14">Phosphoacetylglucosamine mutase</fullName>
        <shortName evidence="14">PAGM</shortName>
        <ecNumber evidence="4 14">5.4.2.3</ecNumber>
    </recommendedName>
    <alternativeName>
        <fullName evidence="12 14">Acetylglucosamine phosphomutase</fullName>
    </alternativeName>
    <alternativeName>
        <fullName evidence="11 14">N-acetylglucosamine-phosphate mutase</fullName>
    </alternativeName>
</protein>
<dbReference type="FunFam" id="3.40.120.10:FF:000013">
    <property type="entry name" value="Phosphoacetylglucosamine mutase"/>
    <property type="match status" value="1"/>
</dbReference>
<dbReference type="RefSeq" id="XP_033594574.1">
    <property type="nucleotide sequence ID" value="XM_033732442.1"/>
</dbReference>
<dbReference type="AlphaFoldDB" id="A0A6A6Q6S4"/>
<evidence type="ECO:0000313" key="23">
    <source>
        <dbReference type="Proteomes" id="UP000799767"/>
    </source>
</evidence>
<keyword evidence="7 14" id="KW-0460">Magnesium</keyword>
<keyword evidence="6 14" id="KW-0479">Metal-binding</keyword>
<dbReference type="Gene3D" id="3.30.310.50">
    <property type="entry name" value="Alpha-D-phosphohexomutase, C-terminal domain"/>
    <property type="match status" value="1"/>
</dbReference>
<keyword evidence="5" id="KW-0597">Phosphoprotein</keyword>
<organism evidence="22 23">
    <name type="scientific">Neohortaea acidophila</name>
    <dbReference type="NCBI Taxonomy" id="245834"/>
    <lineage>
        <taxon>Eukaryota</taxon>
        <taxon>Fungi</taxon>
        <taxon>Dikarya</taxon>
        <taxon>Ascomycota</taxon>
        <taxon>Pezizomycotina</taxon>
        <taxon>Dothideomycetes</taxon>
        <taxon>Dothideomycetidae</taxon>
        <taxon>Mycosphaerellales</taxon>
        <taxon>Teratosphaeriaceae</taxon>
        <taxon>Neohortaea</taxon>
    </lineage>
</organism>
<dbReference type="GO" id="GO:0071555">
    <property type="term" value="P:cell wall organization"/>
    <property type="evidence" value="ECO:0007669"/>
    <property type="project" value="UniProtKB-KW"/>
</dbReference>
<feature type="binding site" evidence="16">
    <location>
        <position position="531"/>
    </location>
    <ligand>
        <name>substrate</name>
    </ligand>
</feature>
<evidence type="ECO:0000256" key="10">
    <source>
        <dbReference type="ARBA" id="ARBA00023316"/>
    </source>
</evidence>
<feature type="binding site" evidence="16">
    <location>
        <begin position="395"/>
        <end position="397"/>
    </location>
    <ligand>
        <name>substrate</name>
    </ligand>
</feature>
<comment type="similarity">
    <text evidence="3 14">Belongs to the phosphohexose mutase family.</text>
</comment>
<evidence type="ECO:0000256" key="15">
    <source>
        <dbReference type="PIRSR" id="PIRSR016408-1"/>
    </source>
</evidence>
<dbReference type="InterPro" id="IPR049023">
    <property type="entry name" value="AMG1_II"/>
</dbReference>
<accession>A0A6A6Q6S4</accession>
<feature type="active site" description="Phosphoserine intermediate" evidence="15">
    <location>
        <position position="80"/>
    </location>
</feature>
<dbReference type="SUPFAM" id="SSF53738">
    <property type="entry name" value="Phosphoglucomutase, first 3 domains"/>
    <property type="match status" value="3"/>
</dbReference>
<dbReference type="FunFam" id="3.40.120.10:FF:000023">
    <property type="entry name" value="Phosphoacetylglucosamine mutase"/>
    <property type="match status" value="1"/>
</dbReference>
<keyword evidence="8 14" id="KW-0413">Isomerase</keyword>
<evidence type="ECO:0000259" key="21">
    <source>
        <dbReference type="Pfam" id="PF21405"/>
    </source>
</evidence>
<dbReference type="Pfam" id="PF21404">
    <property type="entry name" value="AMG1_III"/>
    <property type="match status" value="1"/>
</dbReference>
<dbReference type="FunFam" id="3.30.310.50:FF:000003">
    <property type="entry name" value="Phosphoacetylglucosamine mutase"/>
    <property type="match status" value="1"/>
</dbReference>
<evidence type="ECO:0000259" key="18">
    <source>
        <dbReference type="Pfam" id="PF00408"/>
    </source>
</evidence>
<evidence type="ECO:0000256" key="9">
    <source>
        <dbReference type="ARBA" id="ARBA00023277"/>
    </source>
</evidence>
<dbReference type="GO" id="GO:0005975">
    <property type="term" value="P:carbohydrate metabolic process"/>
    <property type="evidence" value="ECO:0007669"/>
    <property type="project" value="InterPro"/>
</dbReference>
<gene>
    <name evidence="22" type="ORF">BDY17DRAFT_290087</name>
</gene>
<dbReference type="GO" id="GO:0004610">
    <property type="term" value="F:phosphoacetylglucosamine mutase activity"/>
    <property type="evidence" value="ECO:0007669"/>
    <property type="project" value="UniProtKB-UniRule"/>
</dbReference>
<dbReference type="Pfam" id="PF02878">
    <property type="entry name" value="PGM_PMM_I"/>
    <property type="match status" value="2"/>
</dbReference>
<dbReference type="UniPathway" id="UPA00113">
    <property type="reaction ID" value="UER00530"/>
</dbReference>
<dbReference type="EC" id="5.4.2.3" evidence="4 14"/>
<dbReference type="InterPro" id="IPR049022">
    <property type="entry name" value="AMG1_III"/>
</dbReference>
<feature type="domain" description="Alpha-D-phosphohexomutase C-terminal" evidence="18">
    <location>
        <begin position="496"/>
        <end position="551"/>
    </location>
</feature>
<dbReference type="PANTHER" id="PTHR45955">
    <property type="entry name" value="PHOSPHOACETYLGLUCOSAMINE MUTASE"/>
    <property type="match status" value="1"/>
</dbReference>
<proteinExistence type="inferred from homology"/>
<evidence type="ECO:0000256" key="5">
    <source>
        <dbReference type="ARBA" id="ARBA00022553"/>
    </source>
</evidence>
<sequence>MAAANSADARPSESETEKAIVEAAKHYPRANVAEDFQYGTAGFRMKDDLLDYIVFIVGIVATLRSRKVQGQTIGIMITASHNKYQDNGVKVVDTQGEMLEQSFEHVATQLANVHTPQDLGTTYASVLKKLNIPATTKKAHVIFARDTRPSGLRLVKALKAGLEAAGAEYIDYGVLTTPQLHYLVKATNTESGRNPFGEVSEEGYYKKLAKNFVAAMEDAKPIGSVTVDCANGVGAPKLKQLLKHLPPPEKSGLRIRIVNDQIEKPEALNEGCGADFVKTQQTTPAGFNGKAYDRWASFDGDADRIIYYFNEEGPVFRMLDGDRIATLTASFIGELLQKAGLAEKVKVSVIQTAYANGASTRYIEQGLKLKSEFTDTGVKHLHHAALRADIGVYFEANGHGTVLFSPHATKKIFLSEPQSPAQLEALNILRALTDLINQAVGDALSDLLLTEVILAHKGFTVKEWLATYTDMPSRLGKVNVLDRRSYTTVPGSAERKLASPQYMQEKIDEIVAKYKDGRSFVRASGTEDAVRIYGEAAESFDVDNMVEKVMETIMAYSAQGVAQR</sequence>
<name>A0A6A6Q6S4_9PEZI</name>
<evidence type="ECO:0000256" key="6">
    <source>
        <dbReference type="ARBA" id="ARBA00022723"/>
    </source>
</evidence>
<evidence type="ECO:0000259" key="20">
    <source>
        <dbReference type="Pfam" id="PF21404"/>
    </source>
</evidence>
<feature type="domain" description="Alpha-D-phosphohexomutase alpha/beta/alpha" evidence="19">
    <location>
        <begin position="72"/>
        <end position="105"/>
    </location>
</feature>
<dbReference type="EMBL" id="MU001631">
    <property type="protein sequence ID" value="KAF2488005.1"/>
    <property type="molecule type" value="Genomic_DNA"/>
</dbReference>
<dbReference type="SUPFAM" id="SSF55957">
    <property type="entry name" value="Phosphoglucomutase, C-terminal domain"/>
    <property type="match status" value="1"/>
</dbReference>
<dbReference type="CDD" id="cd03086">
    <property type="entry name" value="PGM3"/>
    <property type="match status" value="1"/>
</dbReference>
<feature type="binding site" evidence="16">
    <location>
        <begin position="522"/>
        <end position="526"/>
    </location>
    <ligand>
        <name>substrate</name>
    </ligand>
</feature>
<dbReference type="InterPro" id="IPR016657">
    <property type="entry name" value="PAGM"/>
</dbReference>
<dbReference type="OrthoDB" id="1928at2759"/>
<feature type="binding site" description="via phosphate group" evidence="17">
    <location>
        <position position="80"/>
    </location>
    <ligand>
        <name>Mg(2+)</name>
        <dbReference type="ChEBI" id="CHEBI:18420"/>
    </ligand>
</feature>
<feature type="binding site" evidence="17">
    <location>
        <position position="301"/>
    </location>
    <ligand>
        <name>Mg(2+)</name>
        <dbReference type="ChEBI" id="CHEBI:18420"/>
    </ligand>
</feature>
<dbReference type="Pfam" id="PF00408">
    <property type="entry name" value="PGM_PMM_IV"/>
    <property type="match status" value="1"/>
</dbReference>
<feature type="domain" description="Alpha-D-phosphohexomutase alpha/beta/alpha" evidence="19">
    <location>
        <begin position="117"/>
        <end position="191"/>
    </location>
</feature>
<dbReference type="PANTHER" id="PTHR45955:SF1">
    <property type="entry name" value="PHOSPHOACETYLGLUCOSAMINE MUTASE"/>
    <property type="match status" value="1"/>
</dbReference>
<feature type="binding site" evidence="17">
    <location>
        <position position="303"/>
    </location>
    <ligand>
        <name>Mg(2+)</name>
        <dbReference type="ChEBI" id="CHEBI:18420"/>
    </ligand>
</feature>
<feature type="domain" description="Phosphoacetylglucosamine mutase AMG1" evidence="21">
    <location>
        <begin position="219"/>
        <end position="306"/>
    </location>
</feature>
<feature type="binding site" evidence="17">
    <location>
        <position position="299"/>
    </location>
    <ligand>
        <name>Mg(2+)</name>
        <dbReference type="ChEBI" id="CHEBI:18420"/>
    </ligand>
</feature>
<evidence type="ECO:0000256" key="13">
    <source>
        <dbReference type="ARBA" id="ARBA00059527"/>
    </source>
</evidence>
<comment type="pathway">
    <text evidence="2 14">Nucleotide-sugar biosynthesis; UDP-N-acetyl-alpha-D-glucosamine biosynthesis; N-acetyl-alpha-D-glucosamine 1-phosphate from alpha-D-glucosamine 6-phosphate (route I): step 2/2.</text>
</comment>
<dbReference type="GeneID" id="54473444"/>